<feature type="active site" evidence="8">
    <location>
        <position position="373"/>
    </location>
</feature>
<dbReference type="SUPFAM" id="SSF48256">
    <property type="entry name" value="Citrate synthase"/>
    <property type="match status" value="1"/>
</dbReference>
<evidence type="ECO:0000256" key="3">
    <source>
        <dbReference type="ARBA" id="ARBA00022532"/>
    </source>
</evidence>
<dbReference type="PRINTS" id="PR00143">
    <property type="entry name" value="CITRTSNTHASE"/>
</dbReference>
<organism evidence="11 12">
    <name type="scientific">Stieleria bergensis</name>
    <dbReference type="NCBI Taxonomy" id="2528025"/>
    <lineage>
        <taxon>Bacteria</taxon>
        <taxon>Pseudomonadati</taxon>
        <taxon>Planctomycetota</taxon>
        <taxon>Planctomycetia</taxon>
        <taxon>Pirellulales</taxon>
        <taxon>Pirellulaceae</taxon>
        <taxon>Stieleria</taxon>
    </lineage>
</organism>
<dbReference type="PROSITE" id="PS00480">
    <property type="entry name" value="CITRATE_SYNTHASE"/>
    <property type="match status" value="1"/>
</dbReference>
<evidence type="ECO:0000256" key="6">
    <source>
        <dbReference type="NCBIfam" id="TIGR01798"/>
    </source>
</evidence>
<keyword evidence="12" id="KW-1185">Reference proteome</keyword>
<dbReference type="AlphaFoldDB" id="A0A517SYW5"/>
<dbReference type="InterPro" id="IPR002020">
    <property type="entry name" value="Citrate_synthase"/>
</dbReference>
<dbReference type="InterPro" id="IPR036969">
    <property type="entry name" value="Citrate_synthase_sf"/>
</dbReference>
<evidence type="ECO:0000256" key="2">
    <source>
        <dbReference type="ARBA" id="ARBA00010566"/>
    </source>
</evidence>
<dbReference type="GO" id="GO:0005737">
    <property type="term" value="C:cytoplasm"/>
    <property type="evidence" value="ECO:0007669"/>
    <property type="project" value="InterPro"/>
</dbReference>
<dbReference type="FunFam" id="1.10.230.10:FF:000002">
    <property type="entry name" value="Citrate synthase"/>
    <property type="match status" value="1"/>
</dbReference>
<dbReference type="OrthoDB" id="9800864at2"/>
<dbReference type="InterPro" id="IPR019810">
    <property type="entry name" value="Citrate_synthase_AS"/>
</dbReference>
<dbReference type="CDD" id="cd06114">
    <property type="entry name" value="EcCS_like"/>
    <property type="match status" value="1"/>
</dbReference>
<comment type="pathway">
    <text evidence="1 9">Carbohydrate metabolism; tricarboxylic acid cycle; isocitrate from oxaloacetate: step 1/2.</text>
</comment>
<name>A0A517SYW5_9BACT</name>
<dbReference type="NCBIfam" id="TIGR01798">
    <property type="entry name" value="cit_synth_I"/>
    <property type="match status" value="1"/>
</dbReference>
<protein>
    <recommendedName>
        <fullName evidence="6 7">Citrate synthase</fullName>
    </recommendedName>
</protein>
<dbReference type="InterPro" id="IPR016143">
    <property type="entry name" value="Citrate_synth-like_sm_a-sub"/>
</dbReference>
<dbReference type="InterPro" id="IPR010953">
    <property type="entry name" value="Citrate_synthase_typ-I"/>
</dbReference>
<evidence type="ECO:0000313" key="12">
    <source>
        <dbReference type="Proteomes" id="UP000315003"/>
    </source>
</evidence>
<dbReference type="InterPro" id="IPR024176">
    <property type="entry name" value="Citrate_synthase_bac-typ"/>
</dbReference>
<proteinExistence type="inferred from homology"/>
<comment type="similarity">
    <text evidence="2 7 10">Belongs to the citrate synthase family.</text>
</comment>
<gene>
    <name evidence="11" type="primary">gltA2</name>
    <name evidence="11" type="ORF">SV7mr_37550</name>
</gene>
<dbReference type="Gene3D" id="2.20.28.60">
    <property type="match status" value="1"/>
</dbReference>
<dbReference type="InterPro" id="IPR016142">
    <property type="entry name" value="Citrate_synth-like_lrg_a-sub"/>
</dbReference>
<dbReference type="Proteomes" id="UP000315003">
    <property type="component" value="Chromosome"/>
</dbReference>
<dbReference type="PIRSF" id="PIRSF001369">
    <property type="entry name" value="Citrate_synth"/>
    <property type="match status" value="1"/>
</dbReference>
<dbReference type="RefSeq" id="WP_145275072.1">
    <property type="nucleotide sequence ID" value="NZ_CP036272.1"/>
</dbReference>
<sequence length="438" mass="49043">MTSSLNLETENSGTVRLTSEGQDLEMPVVRGSEGEQGIDISTLRRDSGLVTLDEGFVNTGSTRSAITFLDGEKGVLRYRGYPIEDLAANCDFIEVAYLLIHGELPNAEQAANFRSGIRHHTMIHEDMRSFYNGFPRDAHPMAILSSVVGALSTFYQDSMQVDDPDQVEISIYRLLAKLPTIAAYSHKKSIGQPFVYPNNSLDYCENFLHMMFATPAHEHLVDPDFAEALNLLLIVHADHEQNCSTSTVRMVGSSNANLFASISAGICALWGPLHGGANEACVNMLDQIAADGGNVKKYVDMAKDKNNSFRLMGFGHRVYKSFDPRATIIRACCDKLLAKLEINDPLFEVAQELQEYALKDEYFVERKLYPNVDFYSGVIYRAMGIPVQMFTVLFAIGRLPGWIAHWKELHNTPGKRIYRPRQIYTGSTERKVPPIEER</sequence>
<evidence type="ECO:0000256" key="1">
    <source>
        <dbReference type="ARBA" id="ARBA00004751"/>
    </source>
</evidence>
<evidence type="ECO:0000256" key="4">
    <source>
        <dbReference type="ARBA" id="ARBA00022679"/>
    </source>
</evidence>
<dbReference type="Pfam" id="PF00285">
    <property type="entry name" value="Citrate_synt"/>
    <property type="match status" value="1"/>
</dbReference>
<accession>A0A517SYW5</accession>
<reference evidence="11 12" key="1">
    <citation type="submission" date="2019-02" db="EMBL/GenBank/DDBJ databases">
        <title>Deep-cultivation of Planctomycetes and their phenomic and genomic characterization uncovers novel biology.</title>
        <authorList>
            <person name="Wiegand S."/>
            <person name="Jogler M."/>
            <person name="Boedeker C."/>
            <person name="Pinto D."/>
            <person name="Vollmers J."/>
            <person name="Rivas-Marin E."/>
            <person name="Kohn T."/>
            <person name="Peeters S.H."/>
            <person name="Heuer A."/>
            <person name="Rast P."/>
            <person name="Oberbeckmann S."/>
            <person name="Bunk B."/>
            <person name="Jeske O."/>
            <person name="Meyerdierks A."/>
            <person name="Storesund J.E."/>
            <person name="Kallscheuer N."/>
            <person name="Luecker S."/>
            <person name="Lage O.M."/>
            <person name="Pohl T."/>
            <person name="Merkel B.J."/>
            <person name="Hornburger P."/>
            <person name="Mueller R.-W."/>
            <person name="Bruemmer F."/>
            <person name="Labrenz M."/>
            <person name="Spormann A.M."/>
            <person name="Op den Camp H."/>
            <person name="Overmann J."/>
            <person name="Amann R."/>
            <person name="Jetten M.S.M."/>
            <person name="Mascher T."/>
            <person name="Medema M.H."/>
            <person name="Devos D.P."/>
            <person name="Kaster A.-K."/>
            <person name="Ovreas L."/>
            <person name="Rohde M."/>
            <person name="Galperin M.Y."/>
            <person name="Jogler C."/>
        </authorList>
    </citation>
    <scope>NUCLEOTIDE SEQUENCE [LARGE SCALE GENOMIC DNA]</scope>
    <source>
        <strain evidence="11 12">SV_7m_r</strain>
    </source>
</reference>
<dbReference type="NCBIfam" id="NF004126">
    <property type="entry name" value="PRK05614.1"/>
    <property type="match status" value="1"/>
</dbReference>
<comment type="catalytic activity">
    <reaction evidence="5 9">
        <text>oxaloacetate + acetyl-CoA + H2O = citrate + CoA + H(+)</text>
        <dbReference type="Rhea" id="RHEA:16845"/>
        <dbReference type="ChEBI" id="CHEBI:15377"/>
        <dbReference type="ChEBI" id="CHEBI:15378"/>
        <dbReference type="ChEBI" id="CHEBI:16452"/>
        <dbReference type="ChEBI" id="CHEBI:16947"/>
        <dbReference type="ChEBI" id="CHEBI:57287"/>
        <dbReference type="ChEBI" id="CHEBI:57288"/>
        <dbReference type="EC" id="2.3.3.16"/>
    </reaction>
</comment>
<dbReference type="Gene3D" id="1.10.230.10">
    <property type="entry name" value="Cytochrome P450-Terp, domain 2"/>
    <property type="match status" value="1"/>
</dbReference>
<evidence type="ECO:0000256" key="7">
    <source>
        <dbReference type="PIRNR" id="PIRNR001369"/>
    </source>
</evidence>
<evidence type="ECO:0000256" key="10">
    <source>
        <dbReference type="RuleBase" id="RU003406"/>
    </source>
</evidence>
<dbReference type="GO" id="GO:0006099">
    <property type="term" value="P:tricarboxylic acid cycle"/>
    <property type="evidence" value="ECO:0007669"/>
    <property type="project" value="UniProtKB-UniRule"/>
</dbReference>
<evidence type="ECO:0000256" key="9">
    <source>
        <dbReference type="RuleBase" id="RU003370"/>
    </source>
</evidence>
<evidence type="ECO:0000256" key="5">
    <source>
        <dbReference type="ARBA" id="ARBA00049288"/>
    </source>
</evidence>
<dbReference type="Gene3D" id="1.10.580.10">
    <property type="entry name" value="Citrate Synthase, domain 1"/>
    <property type="match status" value="1"/>
</dbReference>
<dbReference type="EMBL" id="CP036272">
    <property type="protein sequence ID" value="QDT61221.1"/>
    <property type="molecule type" value="Genomic_DNA"/>
</dbReference>
<evidence type="ECO:0000313" key="11">
    <source>
        <dbReference type="EMBL" id="QDT61221.1"/>
    </source>
</evidence>
<evidence type="ECO:0000256" key="8">
    <source>
        <dbReference type="PIRSR" id="PIRSR001369-1"/>
    </source>
</evidence>
<dbReference type="PANTHER" id="PTHR42871:SF1">
    <property type="entry name" value="CITRATE SYNTHASE"/>
    <property type="match status" value="1"/>
</dbReference>
<keyword evidence="11" id="KW-0012">Acyltransferase</keyword>
<feature type="active site" evidence="8">
    <location>
        <position position="316"/>
    </location>
</feature>
<dbReference type="GO" id="GO:0036440">
    <property type="term" value="F:citrate synthase activity"/>
    <property type="evidence" value="ECO:0007669"/>
    <property type="project" value="UniProtKB-EC"/>
</dbReference>
<keyword evidence="4 7" id="KW-0808">Transferase</keyword>
<dbReference type="PANTHER" id="PTHR42871">
    <property type="entry name" value="CITRATE SYNTHASE"/>
    <property type="match status" value="1"/>
</dbReference>
<dbReference type="UniPathway" id="UPA00223">
    <property type="reaction ID" value="UER00717"/>
</dbReference>
<keyword evidence="3 9" id="KW-0816">Tricarboxylic acid cycle</keyword>